<evidence type="ECO:0000256" key="1">
    <source>
        <dbReference type="ARBA" id="ARBA00023002"/>
    </source>
</evidence>
<dbReference type="GO" id="GO:0005737">
    <property type="term" value="C:cytoplasm"/>
    <property type="evidence" value="ECO:0007669"/>
    <property type="project" value="TreeGrafter"/>
</dbReference>
<gene>
    <name evidence="4" type="ORF">MTBBW1_730021</name>
</gene>
<protein>
    <submittedName>
        <fullName evidence="4">Lysine-ketoglutarate reductase saccharopine dehydrogenase bifunctional enzyme, putative</fullName>
        <ecNumber evidence="4">1.5.1.8</ecNumber>
    </submittedName>
</protein>
<dbReference type="Pfam" id="PF05222">
    <property type="entry name" value="AlaDh_PNT_N"/>
    <property type="match status" value="1"/>
</dbReference>
<dbReference type="SMART" id="SM01003">
    <property type="entry name" value="AlaDh_PNT_N"/>
    <property type="match status" value="1"/>
</dbReference>
<dbReference type="EC" id="1.5.1.8" evidence="4"/>
<proteinExistence type="predicted"/>
<accession>A0A1W1HJD2</accession>
<feature type="domain" description="Alanine dehydrogenase/pyridine nucleotide transhydrogenase N-terminal" evidence="3">
    <location>
        <begin position="5"/>
        <end position="136"/>
    </location>
</feature>
<evidence type="ECO:0000313" key="4">
    <source>
        <dbReference type="EMBL" id="SLM32468.1"/>
    </source>
</evidence>
<dbReference type="AlphaFoldDB" id="A0A1W1HJD2"/>
<dbReference type="SMART" id="SM01002">
    <property type="entry name" value="AlaDh_PNT_C"/>
    <property type="match status" value="1"/>
</dbReference>
<dbReference type="STRING" id="1246637.MTBBW1_730021"/>
<dbReference type="InterPro" id="IPR051168">
    <property type="entry name" value="AASS"/>
</dbReference>
<dbReference type="PANTHER" id="PTHR11133:SF23">
    <property type="entry name" value="SACCHAROPINE DEHYDROGENASE [NAD(+), L-LYSINE-FORMING]"/>
    <property type="match status" value="1"/>
</dbReference>
<evidence type="ECO:0000259" key="3">
    <source>
        <dbReference type="SMART" id="SM01003"/>
    </source>
</evidence>
<organism evidence="4 5">
    <name type="scientific">Desulfamplus magnetovallimortis</name>
    <dbReference type="NCBI Taxonomy" id="1246637"/>
    <lineage>
        <taxon>Bacteria</taxon>
        <taxon>Pseudomonadati</taxon>
        <taxon>Thermodesulfobacteriota</taxon>
        <taxon>Desulfobacteria</taxon>
        <taxon>Desulfobacterales</taxon>
        <taxon>Desulfobacteraceae</taxon>
        <taxon>Desulfamplus</taxon>
    </lineage>
</organism>
<keyword evidence="5" id="KW-1185">Reference proteome</keyword>
<dbReference type="InterPro" id="IPR007886">
    <property type="entry name" value="AlaDH/PNT_N"/>
</dbReference>
<dbReference type="CDD" id="cd12189">
    <property type="entry name" value="LKR_SDH_like"/>
    <property type="match status" value="1"/>
</dbReference>
<feature type="domain" description="Alanine dehydrogenase/pyridine nucleotide transhydrogenase NAD(H)-binding" evidence="2">
    <location>
        <begin position="182"/>
        <end position="367"/>
    </location>
</feature>
<dbReference type="PANTHER" id="PTHR11133">
    <property type="entry name" value="SACCHAROPINE DEHYDROGENASE"/>
    <property type="match status" value="1"/>
</dbReference>
<dbReference type="Proteomes" id="UP000191931">
    <property type="component" value="Unassembled WGS sequence"/>
</dbReference>
<dbReference type="Gene3D" id="3.40.50.720">
    <property type="entry name" value="NAD(P)-binding Rossmann-like Domain"/>
    <property type="match status" value="2"/>
</dbReference>
<evidence type="ECO:0000259" key="2">
    <source>
        <dbReference type="SMART" id="SM01002"/>
    </source>
</evidence>
<reference evidence="4 5" key="1">
    <citation type="submission" date="2017-03" db="EMBL/GenBank/DDBJ databases">
        <authorList>
            <person name="Afonso C.L."/>
            <person name="Miller P.J."/>
            <person name="Scott M.A."/>
            <person name="Spackman E."/>
            <person name="Goraichik I."/>
            <person name="Dimitrov K.M."/>
            <person name="Suarez D.L."/>
            <person name="Swayne D.E."/>
        </authorList>
    </citation>
    <scope>NUCLEOTIDE SEQUENCE [LARGE SCALE GENOMIC DNA]</scope>
    <source>
        <strain evidence="4">PRJEB14757</strain>
    </source>
</reference>
<name>A0A1W1HJD2_9BACT</name>
<evidence type="ECO:0000313" key="5">
    <source>
        <dbReference type="Proteomes" id="UP000191931"/>
    </source>
</evidence>
<dbReference type="SUPFAM" id="SSF52283">
    <property type="entry name" value="Formate/glycerate dehydrogenase catalytic domain-like"/>
    <property type="match status" value="1"/>
</dbReference>
<keyword evidence="1 4" id="KW-0560">Oxidoreductase</keyword>
<dbReference type="InterPro" id="IPR007698">
    <property type="entry name" value="AlaDH/PNT_NAD(H)-bd"/>
</dbReference>
<dbReference type="OrthoDB" id="502334at2"/>
<dbReference type="EMBL" id="FWEV01000318">
    <property type="protein sequence ID" value="SLM32468.1"/>
    <property type="molecule type" value="Genomic_DNA"/>
</dbReference>
<dbReference type="GO" id="GO:0047130">
    <property type="term" value="F:saccharopine dehydrogenase (NADP+, L-lysine-forming) activity"/>
    <property type="evidence" value="ECO:0007669"/>
    <property type="project" value="UniProtKB-EC"/>
</dbReference>
<dbReference type="RefSeq" id="WP_080802289.1">
    <property type="nucleotide sequence ID" value="NZ_LT828543.1"/>
</dbReference>
<dbReference type="Pfam" id="PF01262">
    <property type="entry name" value="AlaDh_PNT_C"/>
    <property type="match status" value="1"/>
</dbReference>
<dbReference type="GO" id="GO:0019878">
    <property type="term" value="P:lysine biosynthetic process via aminoadipic acid"/>
    <property type="evidence" value="ECO:0007669"/>
    <property type="project" value="TreeGrafter"/>
</dbReference>
<sequence>MKSLLIRAEDKNIWEKRAPIVPDDIKKIVEQTGAEAFVEESEKRFFSASDYEKAGAKLCSSMEQGDVIFGVKEIPEEKLLDGKTYIFFSHTIKGQPSGMPLLKKIMAGGSTLIDYEKITDEKNRRLIYFGRYAGDAGAIDILHLMGEYWENKGISTPFKKCLPAHQYSSVEDAKKELEKVGNEIKKDGFPDQLAPVVFGILGYGNVSGGAQQIIDCLPSKRVEPEELENLVKSGDFDAKTVYVTIFKEKDLVKKTDGKEFDLNEYFTHPERYESIFDQYLPFCTVLINAVYWDKQYPKFVTWEGLKALCEKYPEPKLCGIADITCDTNGSVECNVKSTDSGMPAYLVDPLNQKITDGHKGDGIVVLAVDNLPCELPNDSSTFFSNQLTPFVASILGADYDSDLESSGLLPEIKKAVIVYKGNLTPNYKYLEKFL</sequence>